<dbReference type="Proteomes" id="UP001054945">
    <property type="component" value="Unassembled WGS sequence"/>
</dbReference>
<accession>A0AAV4XG62</accession>
<evidence type="ECO:0000313" key="2">
    <source>
        <dbReference type="Proteomes" id="UP001054945"/>
    </source>
</evidence>
<reference evidence="1 2" key="1">
    <citation type="submission" date="2021-06" db="EMBL/GenBank/DDBJ databases">
        <title>Caerostris extrusa draft genome.</title>
        <authorList>
            <person name="Kono N."/>
            <person name="Arakawa K."/>
        </authorList>
    </citation>
    <scope>NUCLEOTIDE SEQUENCE [LARGE SCALE GENOMIC DNA]</scope>
</reference>
<sequence>MHPGNIESVVTKDLVVTYIEAMDLVAPQIVVKELGIEFENMFVPNCVITPVDLCKSLSSSGASCVMPKL</sequence>
<name>A0AAV4XG62_CAEEX</name>
<keyword evidence="2" id="KW-1185">Reference proteome</keyword>
<comment type="caution">
    <text evidence="1">The sequence shown here is derived from an EMBL/GenBank/DDBJ whole genome shotgun (WGS) entry which is preliminary data.</text>
</comment>
<protein>
    <submittedName>
        <fullName evidence="1">Uncharacterized protein</fullName>
    </submittedName>
</protein>
<gene>
    <name evidence="1" type="ORF">CEXT_101031</name>
</gene>
<evidence type="ECO:0000313" key="1">
    <source>
        <dbReference type="EMBL" id="GIY92941.1"/>
    </source>
</evidence>
<dbReference type="AlphaFoldDB" id="A0AAV4XG62"/>
<proteinExistence type="predicted"/>
<organism evidence="1 2">
    <name type="scientific">Caerostris extrusa</name>
    <name type="common">Bark spider</name>
    <name type="synonym">Caerostris bankana</name>
    <dbReference type="NCBI Taxonomy" id="172846"/>
    <lineage>
        <taxon>Eukaryota</taxon>
        <taxon>Metazoa</taxon>
        <taxon>Ecdysozoa</taxon>
        <taxon>Arthropoda</taxon>
        <taxon>Chelicerata</taxon>
        <taxon>Arachnida</taxon>
        <taxon>Araneae</taxon>
        <taxon>Araneomorphae</taxon>
        <taxon>Entelegynae</taxon>
        <taxon>Araneoidea</taxon>
        <taxon>Araneidae</taxon>
        <taxon>Caerostris</taxon>
    </lineage>
</organism>
<dbReference type="EMBL" id="BPLR01000210">
    <property type="protein sequence ID" value="GIY92941.1"/>
    <property type="molecule type" value="Genomic_DNA"/>
</dbReference>